<evidence type="ECO:0000313" key="5">
    <source>
        <dbReference type="Proteomes" id="UP001595462"/>
    </source>
</evidence>
<dbReference type="SUPFAM" id="SSF53756">
    <property type="entry name" value="UDP-Glycosyltransferase/glycogen phosphorylase"/>
    <property type="match status" value="1"/>
</dbReference>
<comment type="caution">
    <text evidence="4">The sequence shown here is derived from an EMBL/GenBank/DDBJ whole genome shotgun (WGS) entry which is preliminary data.</text>
</comment>
<dbReference type="Pfam" id="PF13439">
    <property type="entry name" value="Glyco_transf_4"/>
    <property type="match status" value="1"/>
</dbReference>
<keyword evidence="5" id="KW-1185">Reference proteome</keyword>
<name>A0ABV7EQ80_9GAMM</name>
<evidence type="ECO:0000313" key="4">
    <source>
        <dbReference type="EMBL" id="MFC3104888.1"/>
    </source>
</evidence>
<dbReference type="Gene3D" id="3.40.50.2000">
    <property type="entry name" value="Glycogen Phosphorylase B"/>
    <property type="match status" value="2"/>
</dbReference>
<dbReference type="GO" id="GO:0016757">
    <property type="term" value="F:glycosyltransferase activity"/>
    <property type="evidence" value="ECO:0007669"/>
    <property type="project" value="UniProtKB-KW"/>
</dbReference>
<dbReference type="PANTHER" id="PTHR12526:SF510">
    <property type="entry name" value="D-INOSITOL 3-PHOSPHATE GLYCOSYLTRANSFERASE"/>
    <property type="match status" value="1"/>
</dbReference>
<dbReference type="InterPro" id="IPR028098">
    <property type="entry name" value="Glyco_trans_4-like_N"/>
</dbReference>
<keyword evidence="2 4" id="KW-0808">Transferase</keyword>
<organism evidence="4 5">
    <name type="scientific">Salinisphaera aquimarina</name>
    <dbReference type="NCBI Taxonomy" id="2094031"/>
    <lineage>
        <taxon>Bacteria</taxon>
        <taxon>Pseudomonadati</taxon>
        <taxon>Pseudomonadota</taxon>
        <taxon>Gammaproteobacteria</taxon>
        <taxon>Salinisphaerales</taxon>
        <taxon>Salinisphaeraceae</taxon>
        <taxon>Salinisphaera</taxon>
    </lineage>
</organism>
<evidence type="ECO:0000256" key="1">
    <source>
        <dbReference type="ARBA" id="ARBA00022676"/>
    </source>
</evidence>
<dbReference type="Pfam" id="PF13692">
    <property type="entry name" value="Glyco_trans_1_4"/>
    <property type="match status" value="1"/>
</dbReference>
<dbReference type="EC" id="2.4.-.-" evidence="4"/>
<dbReference type="RefSeq" id="WP_380690450.1">
    <property type="nucleotide sequence ID" value="NZ_JBHRSS010000006.1"/>
</dbReference>
<evidence type="ECO:0000256" key="2">
    <source>
        <dbReference type="ARBA" id="ARBA00022679"/>
    </source>
</evidence>
<protein>
    <submittedName>
        <fullName evidence="4">Glycosyltransferase</fullName>
        <ecNumber evidence="4">2.4.-.-</ecNumber>
    </submittedName>
</protein>
<gene>
    <name evidence="4" type="ORF">ACFOSU_13480</name>
</gene>
<sequence>MTGTPDRLDAAARHVAIYVPTLAGGGAELSMLRLAAALAERGYSVDLLLNRRRGAYAERIPATVNVIELARYSKWRARLDVLRARPADLDVVLRPVLTARVPIMSLRYLGGLADYLRIRRPTVLISAMFYSNLLALWARNLAGSDTRLVVTEHNTLSLRIAEGCARRGEATRWRHLAPLIGRIYSRADAVVTVSDGVGDDLAETVGLARGGITTIYNPVVFPELSSLAGAPLGHPWFVADSPPVVVATGRLEAQKDFATLIAAFAQVRECRAVRLMILGEGSLREALQHQAEALGVAADVELCGWVDNPYAYMSRASVFVLSSVWEGLGNVLIEAMACGCPVVATDCPSGPREILADGRHGPLVAMGDPASLARAITTTLDAPPEPAGLRHRAQDFSIDRSADSYSALIDRVAAGRTL</sequence>
<reference evidence="5" key="1">
    <citation type="journal article" date="2019" name="Int. J. Syst. Evol. Microbiol.">
        <title>The Global Catalogue of Microorganisms (GCM) 10K type strain sequencing project: providing services to taxonomists for standard genome sequencing and annotation.</title>
        <authorList>
            <consortium name="The Broad Institute Genomics Platform"/>
            <consortium name="The Broad Institute Genome Sequencing Center for Infectious Disease"/>
            <person name="Wu L."/>
            <person name="Ma J."/>
        </authorList>
    </citation>
    <scope>NUCLEOTIDE SEQUENCE [LARGE SCALE GENOMIC DNA]</scope>
    <source>
        <strain evidence="5">KCTC 52640</strain>
    </source>
</reference>
<dbReference type="EMBL" id="JBHRSS010000006">
    <property type="protein sequence ID" value="MFC3104888.1"/>
    <property type="molecule type" value="Genomic_DNA"/>
</dbReference>
<proteinExistence type="predicted"/>
<accession>A0ABV7EQ80</accession>
<dbReference type="Proteomes" id="UP001595462">
    <property type="component" value="Unassembled WGS sequence"/>
</dbReference>
<evidence type="ECO:0000259" key="3">
    <source>
        <dbReference type="Pfam" id="PF13439"/>
    </source>
</evidence>
<dbReference type="PANTHER" id="PTHR12526">
    <property type="entry name" value="GLYCOSYLTRANSFERASE"/>
    <property type="match status" value="1"/>
</dbReference>
<dbReference type="CDD" id="cd03811">
    <property type="entry name" value="GT4_GT28_WabH-like"/>
    <property type="match status" value="1"/>
</dbReference>
<keyword evidence="1 4" id="KW-0328">Glycosyltransferase</keyword>
<feature type="domain" description="Glycosyltransferase subfamily 4-like N-terminal" evidence="3">
    <location>
        <begin position="25"/>
        <end position="219"/>
    </location>
</feature>